<proteinExistence type="predicted"/>
<accession>A0A380TAM7</accession>
<evidence type="ECO:0000313" key="3">
    <source>
        <dbReference type="EMBL" id="SUS05109.1"/>
    </source>
</evidence>
<dbReference type="Gene3D" id="3.40.50.10070">
    <property type="entry name" value="TolB, N-terminal domain"/>
    <property type="match status" value="1"/>
</dbReference>
<gene>
    <name evidence="3" type="ORF">DF3PB_1710006</name>
</gene>
<evidence type="ECO:0000256" key="1">
    <source>
        <dbReference type="SAM" id="MobiDB-lite"/>
    </source>
</evidence>
<sequence length="596" mass="66500">MAEGTADVAEVSYAPPQPTDTDIRTQLERIVASPALAASPQQVALLRFIVGETLAGRQERLKAYAIGLEVYNRPASFDPQADSIVRVEASRLRRRLQQFYLSDGSTDPVRIELLPGSYVPRFTFAAPAEEEAQPEPPPLPPQRRRPRLWPAAGLTGLGLGLCAMVLALWGLWGRPAAPPLAWDVASTVAAERRKPTIVVATFRSQSSDPEDTHFSSGITEGIIERLTRFRILRVLKVPHDKESQATGGVELAAARAVGARYAIEGSTHRDQERVWATVRVLNVETDEYVWAGSYERHLDVGSLIDVQDDIARQIAAAIGEPYGVLSRSEMEGLPRYRAKSLNSYDCLLWALHYWANISQDNHWRGRKCLEKAVEHEPEFALAWAYLAYFYIDEYRWHFNYRAEPPPMIRAKEAARRAITRDPDCAAARLALSAGAFFSGDLALFRSSGEKAIMLNPNNGEHLASFGTRLAYSGAWEEGIALVREAMELNPWHPDWYLLPLAFDAYRRGDYAGALREWRRLHLPELYWTHVLGVMINGELGNAAEAAAARADLLALFPDYAATAVRDFQVWNFEDSLIDAFIDGLAKGGLPVPDIRR</sequence>
<keyword evidence="2" id="KW-1133">Transmembrane helix</keyword>
<keyword evidence="2" id="KW-0472">Membrane</keyword>
<organism evidence="3">
    <name type="scientific">metagenome</name>
    <dbReference type="NCBI Taxonomy" id="256318"/>
    <lineage>
        <taxon>unclassified sequences</taxon>
        <taxon>metagenomes</taxon>
    </lineage>
</organism>
<name>A0A380TAM7_9ZZZZ</name>
<feature type="region of interest" description="Disordered" evidence="1">
    <location>
        <begin position="1"/>
        <end position="20"/>
    </location>
</feature>
<feature type="transmembrane region" description="Helical" evidence="2">
    <location>
        <begin position="148"/>
        <end position="172"/>
    </location>
</feature>
<evidence type="ECO:0000256" key="2">
    <source>
        <dbReference type="SAM" id="Phobius"/>
    </source>
</evidence>
<reference evidence="3" key="1">
    <citation type="submission" date="2018-07" db="EMBL/GenBank/DDBJ databases">
        <authorList>
            <person name="Quirk P.G."/>
            <person name="Krulwich T.A."/>
        </authorList>
    </citation>
    <scope>NUCLEOTIDE SEQUENCE</scope>
</reference>
<dbReference type="EMBL" id="UIDG01000081">
    <property type="protein sequence ID" value="SUS05109.1"/>
    <property type="molecule type" value="Genomic_DNA"/>
</dbReference>
<dbReference type="Gene3D" id="1.25.40.10">
    <property type="entry name" value="Tetratricopeptide repeat domain"/>
    <property type="match status" value="1"/>
</dbReference>
<dbReference type="SUPFAM" id="SSF48452">
    <property type="entry name" value="TPR-like"/>
    <property type="match status" value="2"/>
</dbReference>
<feature type="region of interest" description="Disordered" evidence="1">
    <location>
        <begin position="125"/>
        <end position="146"/>
    </location>
</feature>
<dbReference type="AlphaFoldDB" id="A0A380TAM7"/>
<keyword evidence="2" id="KW-0812">Transmembrane</keyword>
<dbReference type="InterPro" id="IPR011990">
    <property type="entry name" value="TPR-like_helical_dom_sf"/>
</dbReference>
<protein>
    <submittedName>
        <fullName evidence="3">Putative integral membrane protein</fullName>
    </submittedName>
</protein>